<dbReference type="GO" id="GO:0003723">
    <property type="term" value="F:RNA binding"/>
    <property type="evidence" value="ECO:0007669"/>
    <property type="project" value="UniProtKB-KW"/>
</dbReference>
<protein>
    <recommendedName>
        <fullName evidence="3">CRISPR system Cms protein Csm5</fullName>
    </recommendedName>
    <alternativeName>
        <fullName evidence="6">CRISPR type III A-associated protein Csm5</fullName>
    </alternativeName>
</protein>
<dbReference type="STRING" id="163003.CL1_1957"/>
<accession>I3ZWR8</accession>
<evidence type="ECO:0000256" key="5">
    <source>
        <dbReference type="ARBA" id="ARBA00023118"/>
    </source>
</evidence>
<dbReference type="GeneID" id="13037267"/>
<evidence type="ECO:0000256" key="3">
    <source>
        <dbReference type="ARBA" id="ARBA00016113"/>
    </source>
</evidence>
<organism evidence="8 9">
    <name type="scientific">Thermococcus cleftensis (strain DSM 27260 / KACC 17922 / CL1)</name>
    <dbReference type="NCBI Taxonomy" id="163003"/>
    <lineage>
        <taxon>Archaea</taxon>
        <taxon>Methanobacteriati</taxon>
        <taxon>Methanobacteriota</taxon>
        <taxon>Thermococci</taxon>
        <taxon>Thermococcales</taxon>
        <taxon>Thermococcaceae</taxon>
        <taxon>Thermococcus</taxon>
    </lineage>
</organism>
<evidence type="ECO:0000256" key="4">
    <source>
        <dbReference type="ARBA" id="ARBA00022884"/>
    </source>
</evidence>
<dbReference type="PANTHER" id="PTHR38007:SF1">
    <property type="entry name" value="CRISPR SYSTEM CMS PROTEIN CSM5"/>
    <property type="match status" value="1"/>
</dbReference>
<dbReference type="Pfam" id="PF03787">
    <property type="entry name" value="RAMPs"/>
    <property type="match status" value="1"/>
</dbReference>
<name>I3ZWR8_THECF</name>
<reference evidence="8 9" key="1">
    <citation type="journal article" date="2012" name="J. Bacteriol.">
        <title>Complete Genome Sequence of the Hyperthermophilic Archaeon Thermococcus sp. Strain CL1, Isolated from a Paralvinella sp. Polychaete Worm Collected from a Hydrothermal Vent.</title>
        <authorList>
            <person name="Jung J.H."/>
            <person name="Holden J.F."/>
            <person name="Seo D.H."/>
            <person name="Park K.H."/>
            <person name="Shin H."/>
            <person name="Ryu S."/>
            <person name="Lee J.H."/>
            <person name="Park C.S."/>
        </authorList>
    </citation>
    <scope>NUCLEOTIDE SEQUENCE [LARGE SCALE GENOMIC DNA]</scope>
    <source>
        <strain evidence="9">DSM 27260 / KACC 17922 / CL1</strain>
    </source>
</reference>
<dbReference type="GO" id="GO:0051607">
    <property type="term" value="P:defense response to virus"/>
    <property type="evidence" value="ECO:0007669"/>
    <property type="project" value="UniProtKB-KW"/>
</dbReference>
<dbReference type="RefSeq" id="WP_014789782.1">
    <property type="nucleotide sequence ID" value="NC_018015.1"/>
</dbReference>
<evidence type="ECO:0000256" key="2">
    <source>
        <dbReference type="ARBA" id="ARBA00006680"/>
    </source>
</evidence>
<comment type="function">
    <text evidence="1">This subunit might be involved in maturation of a crRNA intermediate to its mature form.</text>
</comment>
<dbReference type="AlphaFoldDB" id="I3ZWR8"/>
<dbReference type="EMBL" id="CP003651">
    <property type="protein sequence ID" value="AFL96152.1"/>
    <property type="molecule type" value="Genomic_DNA"/>
</dbReference>
<keyword evidence="9" id="KW-1185">Reference proteome</keyword>
<sequence length="372" mass="42504">MKLTVLSPLHIGNGNELTVIDVLPLNDGRIAVLDLERLMLELTSAGADVEEILTLVKAPDIMEDMYIWKRYLSDYGVGLEKVKKYTLPVVGRIAPRSMRIREFIKSSGRPYIPGSSVKGSIRTAVFYHVALKYRSRVEKLLEKLADSEGRINPKRADDELEMLVFGYARGRRGRRRYEPKRDPMRALVVRDSEPLSIRNLKVYAVSTVGGKSEIPQYVEGVEGIDVEIEIRVDNELLSRAMRAGELNGLLADTIKGKEDFEDLIWKAIDSFSREVISFERRELRKYGAFRESVGRFYSQLERMEGHKLRVGWGSGWYSMTLGPLILGTDFFKHIRRKFQLGRKPGTHALSGDFPKTRRVANSRPMGWVILRE</sequence>
<proteinExistence type="inferred from homology"/>
<dbReference type="InterPro" id="IPR010173">
    <property type="entry name" value="CRISPR-assoc_Csm5"/>
</dbReference>
<feature type="domain" description="CRISPR type III-associated protein" evidence="7">
    <location>
        <begin position="2"/>
        <end position="316"/>
    </location>
</feature>
<dbReference type="KEGG" id="thm:CL1_1957"/>
<dbReference type="Proteomes" id="UP000006064">
    <property type="component" value="Chromosome"/>
</dbReference>
<evidence type="ECO:0000313" key="8">
    <source>
        <dbReference type="EMBL" id="AFL96152.1"/>
    </source>
</evidence>
<dbReference type="HOGENOM" id="CLU_036878_3_0_2"/>
<evidence type="ECO:0000259" key="7">
    <source>
        <dbReference type="Pfam" id="PF03787"/>
    </source>
</evidence>
<dbReference type="PANTHER" id="PTHR38007">
    <property type="entry name" value="CRISPR SYSTEM CMS PROTEIN CSM5"/>
    <property type="match status" value="1"/>
</dbReference>
<gene>
    <name evidence="8" type="ORF">CL1_1957</name>
</gene>
<keyword evidence="5" id="KW-0051">Antiviral defense</keyword>
<comment type="similarity">
    <text evidence="2">Belongs to the CRISPR-associated Csm5 family.</text>
</comment>
<dbReference type="OrthoDB" id="86248at2157"/>
<evidence type="ECO:0000256" key="6">
    <source>
        <dbReference type="ARBA" id="ARBA00031720"/>
    </source>
</evidence>
<keyword evidence="4" id="KW-0694">RNA-binding</keyword>
<evidence type="ECO:0000256" key="1">
    <source>
        <dbReference type="ARBA" id="ARBA00003088"/>
    </source>
</evidence>
<dbReference type="InterPro" id="IPR005537">
    <property type="entry name" value="RAMP_III_fam"/>
</dbReference>
<dbReference type="NCBIfam" id="TIGR01899">
    <property type="entry name" value="cas_TM1807_csm5"/>
    <property type="match status" value="1"/>
</dbReference>
<evidence type="ECO:0000313" key="9">
    <source>
        <dbReference type="Proteomes" id="UP000006064"/>
    </source>
</evidence>